<evidence type="ECO:0000256" key="1">
    <source>
        <dbReference type="ARBA" id="ARBA00022679"/>
    </source>
</evidence>
<keyword evidence="14" id="KW-0472">Membrane</keyword>
<organism evidence="16 17">
    <name type="scientific">Strongyloides stercoralis</name>
    <name type="common">Threadworm</name>
    <dbReference type="NCBI Taxonomy" id="6248"/>
    <lineage>
        <taxon>Eukaryota</taxon>
        <taxon>Metazoa</taxon>
        <taxon>Ecdysozoa</taxon>
        <taxon>Nematoda</taxon>
        <taxon>Chromadorea</taxon>
        <taxon>Rhabditida</taxon>
        <taxon>Tylenchina</taxon>
        <taxon>Panagrolaimomorpha</taxon>
        <taxon>Strongyloidoidea</taxon>
        <taxon>Strongyloididae</taxon>
        <taxon>Strongyloides</taxon>
    </lineage>
</organism>
<evidence type="ECO:0000256" key="9">
    <source>
        <dbReference type="ARBA" id="ARBA00048799"/>
    </source>
</evidence>
<keyword evidence="13" id="KW-0175">Coiled coil</keyword>
<comment type="catalytic activity">
    <reaction evidence="8">
        <text>N-terminal L-methionyl-L-lysyl-[protein] + acetyl-CoA = N-terminal N(alpha)-acetyl-L-methionyl-L-lysyl-[protein] + CoA + H(+)</text>
        <dbReference type="Rhea" id="RHEA:50580"/>
        <dbReference type="Rhea" id="RHEA-COMP:12734"/>
        <dbReference type="Rhea" id="RHEA-COMP:12735"/>
        <dbReference type="ChEBI" id="CHEBI:15378"/>
        <dbReference type="ChEBI" id="CHEBI:57287"/>
        <dbReference type="ChEBI" id="CHEBI:57288"/>
        <dbReference type="ChEBI" id="CHEBI:133406"/>
        <dbReference type="ChEBI" id="CHEBI:133407"/>
        <dbReference type="EC" id="2.3.1.258"/>
    </reaction>
</comment>
<comment type="catalytic activity">
    <reaction evidence="11">
        <text>N-terminal L-methionyl-L-leucyl-[protein] + acetyl-CoA = N-terminal N(alpha)-acetyl-L-methionyl-L-leucyl-[protein] + CoA + H(+)</text>
        <dbReference type="Rhea" id="RHEA:50520"/>
        <dbReference type="Rhea" id="RHEA-COMP:12711"/>
        <dbReference type="Rhea" id="RHEA-COMP:12712"/>
        <dbReference type="ChEBI" id="CHEBI:15378"/>
        <dbReference type="ChEBI" id="CHEBI:57287"/>
        <dbReference type="ChEBI" id="CHEBI:57288"/>
        <dbReference type="ChEBI" id="CHEBI:133377"/>
        <dbReference type="ChEBI" id="CHEBI:133378"/>
        <dbReference type="EC" id="2.3.1.258"/>
    </reaction>
</comment>
<comment type="catalytic activity">
    <reaction evidence="12">
        <text>N-terminal L-methionyl-L-threonyl-[protein] + acetyl-CoA = N-terminal N(alpha)-acetyl-L-methionyl-L-threonyl-[protein] + CoA + H(+)</text>
        <dbReference type="Rhea" id="RHEA:50576"/>
        <dbReference type="Rhea" id="RHEA-COMP:12732"/>
        <dbReference type="Rhea" id="RHEA-COMP:12733"/>
        <dbReference type="ChEBI" id="CHEBI:15378"/>
        <dbReference type="ChEBI" id="CHEBI:57287"/>
        <dbReference type="ChEBI" id="CHEBI:57288"/>
        <dbReference type="ChEBI" id="CHEBI:133404"/>
        <dbReference type="ChEBI" id="CHEBI:133405"/>
        <dbReference type="EC" id="2.3.1.258"/>
    </reaction>
</comment>
<dbReference type="InterPro" id="IPR016194">
    <property type="entry name" value="SPOC-like_C_dom_sf"/>
</dbReference>
<dbReference type="EC" id="2.3.1.258" evidence="4"/>
<protein>
    <recommendedName>
        <fullName evidence="4">N-terminal methionine N(alpha)-acetyltransferase NatE</fullName>
        <ecNumber evidence="4">2.3.1.258</ecNumber>
    </recommendedName>
</protein>
<comment type="catalytic activity">
    <reaction evidence="9">
        <text>N-terminal L-methionyl-L-valyl-[protein] + acetyl-CoA = N-terminal N(alpha)-acetyl-L-methionyl-L-valyl-[protein] + CoA + H(+)</text>
        <dbReference type="Rhea" id="RHEA:50572"/>
        <dbReference type="Rhea" id="RHEA-COMP:12730"/>
        <dbReference type="Rhea" id="RHEA-COMP:12731"/>
        <dbReference type="ChEBI" id="CHEBI:15378"/>
        <dbReference type="ChEBI" id="CHEBI:57287"/>
        <dbReference type="ChEBI" id="CHEBI:57288"/>
        <dbReference type="ChEBI" id="CHEBI:133402"/>
        <dbReference type="ChEBI" id="CHEBI:133403"/>
        <dbReference type="EC" id="2.3.1.258"/>
    </reaction>
</comment>
<dbReference type="InterPro" id="IPR000182">
    <property type="entry name" value="GNAT_dom"/>
</dbReference>
<dbReference type="Pfam" id="PF00583">
    <property type="entry name" value="Acetyltransf_1"/>
    <property type="match status" value="1"/>
</dbReference>
<comment type="catalytic activity">
    <reaction evidence="5">
        <text>N-terminal L-methionyl-L-seryl-[protein] + acetyl-CoA = N-terminal N(alpha)-acetyl-L-methionyl-L-seryl-[protein] + CoA + H(+)</text>
        <dbReference type="Rhea" id="RHEA:50568"/>
        <dbReference type="Rhea" id="RHEA-COMP:12728"/>
        <dbReference type="Rhea" id="RHEA-COMP:12729"/>
        <dbReference type="ChEBI" id="CHEBI:15378"/>
        <dbReference type="ChEBI" id="CHEBI:57287"/>
        <dbReference type="ChEBI" id="CHEBI:57288"/>
        <dbReference type="ChEBI" id="CHEBI:133400"/>
        <dbReference type="ChEBI" id="CHEBI:133401"/>
        <dbReference type="EC" id="2.3.1.258"/>
    </reaction>
</comment>
<keyword evidence="14" id="KW-0812">Transmembrane</keyword>
<keyword evidence="16" id="KW-1185">Reference proteome</keyword>
<dbReference type="Gene3D" id="2.40.290.10">
    <property type="match status" value="1"/>
</dbReference>
<reference evidence="17" key="1">
    <citation type="submission" date="2024-02" db="UniProtKB">
        <authorList>
            <consortium name="WormBaseParasite"/>
        </authorList>
    </citation>
    <scope>IDENTIFICATION</scope>
</reference>
<sequence length="901" mass="104804">MYLFYNMYHYVLYYHGDFTETNVLLKSLFVSIYFIYFSMDEKSSKKEYLKNNSKKWQKMLDEWKELPELERNALSIECNNNTTNNKHEESEKKIKLTKEDVEKIKNLLKERSIRNIRNPPTKLNNQNEVKLLNEKVIYDKYKKYCDMEKEYLGNLLNVIKNSEEHTTSTSSLDGNCQDISNASASYLEEKFRPIIINKASTSKNFTYYSLRLLSALEAYKKLEFVDDNLEKKIYSFFFIFLLMDNNLNFVVDSQISLEPLTPKTITAFKIINSSVLPVHYSDKFYQEILNEDVQDFSRIVILKSSGTPIGAVSCRIASSKLGSNLTNSDLYIMTLGTLPAYRRRKIGTILLEYIFQLCKKLSFIKRIVLHVQTSNEEALDFYKKFDFRIADTIEGYYKRIDVTSAHLYNYIMFLKHIIISYFFTMSYLNGSVVIFFDGIFKDEYSFNRGKNILEKILINKLMIPNKESVSLFCNIPYFKDVVTLTADISNDHFFNIKQIINKIVYDESIECDNIISIIINSFTSGKISTCLRKKENINVLIISDLSLKPGSFNQINDFEKCITKFLLNVYMFGAEINDKLNESSSISISFLQLLSQDKCFSLDRSEKFIQYFVSPTVKPLNAKINLNIDEDFIIPLIGYVNQINIQDKFSINKRLPQESDKKLKRVYVYKSEKEEIIESDSIIDAYQYGDQLIPFNFFDQLYHGMEPGVKSLKFLQFAPRSDIDLSFLEPPVYHYFVDKSNYNLASRGESLIKEMIASNVVIIGSRIISKISKPKLVVMFPGICKDTSEPILITFISISKESVKLIDIPSEEKITKSLTTADMSLMDSYVNAMMLESNNNKYKPQHTSDLFYQNKVSTIISKAMNEDSYDKSWIKEILSLDTETKEKCKDIEKKFFDRYGS</sequence>
<feature type="coiled-coil region" evidence="13">
    <location>
        <begin position="80"/>
        <end position="107"/>
    </location>
</feature>
<proteinExistence type="predicted"/>
<evidence type="ECO:0000256" key="4">
    <source>
        <dbReference type="ARBA" id="ARBA00039121"/>
    </source>
</evidence>
<keyword evidence="14" id="KW-1133">Transmembrane helix</keyword>
<dbReference type="GO" id="GO:0007064">
    <property type="term" value="P:mitotic sister chromatid cohesion"/>
    <property type="evidence" value="ECO:0007669"/>
    <property type="project" value="TreeGrafter"/>
</dbReference>
<dbReference type="InterPro" id="IPR051556">
    <property type="entry name" value="N-term/lysine_N-AcTrnsfr"/>
</dbReference>
<evidence type="ECO:0000256" key="12">
    <source>
        <dbReference type="ARBA" id="ARBA00049454"/>
    </source>
</evidence>
<dbReference type="PROSITE" id="PS51186">
    <property type="entry name" value="GNAT"/>
    <property type="match status" value="1"/>
</dbReference>
<dbReference type="PANTHER" id="PTHR42919:SF8">
    <property type="entry name" value="N-ALPHA-ACETYLTRANSFERASE 50"/>
    <property type="match status" value="1"/>
</dbReference>
<comment type="catalytic activity">
    <reaction evidence="7">
        <text>N-terminal L-methionyl-L-phenylalanyl-[protein] + acetyl-CoA = N-terminal N(alpha)-acetyl-L-methionyl-L-phenylalanyl-[protein] + CoA + H(+)</text>
        <dbReference type="Rhea" id="RHEA:50528"/>
        <dbReference type="Rhea" id="RHEA-COMP:12715"/>
        <dbReference type="Rhea" id="RHEA-COMP:12716"/>
        <dbReference type="ChEBI" id="CHEBI:15378"/>
        <dbReference type="ChEBI" id="CHEBI:57287"/>
        <dbReference type="ChEBI" id="CHEBI:57288"/>
        <dbReference type="ChEBI" id="CHEBI:133382"/>
        <dbReference type="ChEBI" id="CHEBI:133383"/>
        <dbReference type="EC" id="2.3.1.258"/>
    </reaction>
</comment>
<evidence type="ECO:0000256" key="5">
    <source>
        <dbReference type="ARBA" id="ARBA00048251"/>
    </source>
</evidence>
<keyword evidence="1" id="KW-0808">Transferase</keyword>
<comment type="catalytic activity">
    <reaction evidence="10">
        <text>N-terminal L-methionyl-L-alanyl-[protein] + acetyl-CoA = N-terminal N(alpha)-acetyl-L-methionyl-L-alanyl-[protein] + CoA + H(+)</text>
        <dbReference type="Rhea" id="RHEA:50564"/>
        <dbReference type="Rhea" id="RHEA-COMP:12726"/>
        <dbReference type="Rhea" id="RHEA-COMP:12727"/>
        <dbReference type="ChEBI" id="CHEBI:15378"/>
        <dbReference type="ChEBI" id="CHEBI:57287"/>
        <dbReference type="ChEBI" id="CHEBI:57288"/>
        <dbReference type="ChEBI" id="CHEBI:133398"/>
        <dbReference type="ChEBI" id="CHEBI:133399"/>
        <dbReference type="EC" id="2.3.1.258"/>
    </reaction>
</comment>
<evidence type="ECO:0000313" key="17">
    <source>
        <dbReference type="WBParaSite" id="TCONS_00010498.p1"/>
    </source>
</evidence>
<dbReference type="Proteomes" id="UP000035681">
    <property type="component" value="Unplaced"/>
</dbReference>
<dbReference type="InterPro" id="IPR016181">
    <property type="entry name" value="Acyl_CoA_acyltransferase"/>
</dbReference>
<dbReference type="InterPro" id="IPR006164">
    <property type="entry name" value="DNA_bd_Ku70/Ku80"/>
</dbReference>
<dbReference type="SUPFAM" id="SSF100939">
    <property type="entry name" value="SPOC domain-like"/>
    <property type="match status" value="1"/>
</dbReference>
<name>A0AAF5DCQ8_STRER</name>
<dbReference type="WBParaSite" id="TCONS_00010498.p1">
    <property type="protein sequence ID" value="TCONS_00010498.p1"/>
    <property type="gene ID" value="XLOC_003701"/>
</dbReference>
<dbReference type="GO" id="GO:0031415">
    <property type="term" value="C:NatA complex"/>
    <property type="evidence" value="ECO:0007669"/>
    <property type="project" value="TreeGrafter"/>
</dbReference>
<keyword evidence="2" id="KW-0238">DNA-binding</keyword>
<evidence type="ECO:0000256" key="13">
    <source>
        <dbReference type="SAM" id="Coils"/>
    </source>
</evidence>
<dbReference type="AlphaFoldDB" id="A0AAF5DCQ8"/>
<dbReference type="Pfam" id="PF02735">
    <property type="entry name" value="Ku"/>
    <property type="match status" value="1"/>
</dbReference>
<accession>A0AAF5DCQ8</accession>
<evidence type="ECO:0000256" key="11">
    <source>
        <dbReference type="ARBA" id="ARBA00049103"/>
    </source>
</evidence>
<dbReference type="GO" id="GO:0006303">
    <property type="term" value="P:double-strand break repair via nonhomologous end joining"/>
    <property type="evidence" value="ECO:0007669"/>
    <property type="project" value="InterPro"/>
</dbReference>
<feature type="transmembrane region" description="Helical" evidence="14">
    <location>
        <begin position="23"/>
        <end position="39"/>
    </location>
</feature>
<dbReference type="Gene3D" id="3.40.630.30">
    <property type="match status" value="1"/>
</dbReference>
<comment type="catalytic activity">
    <reaction evidence="6">
        <text>N-terminal L-methionyl-L-tyrosyl-[protein] + acetyl-CoA = N-terminal N(alpha)-acetyl-L-methionyl-L-tyrosyl-[protein] + CoA + H(+)</text>
        <dbReference type="Rhea" id="RHEA:50532"/>
        <dbReference type="Rhea" id="RHEA-COMP:12717"/>
        <dbReference type="Rhea" id="RHEA-COMP:12718"/>
        <dbReference type="ChEBI" id="CHEBI:15378"/>
        <dbReference type="ChEBI" id="CHEBI:57287"/>
        <dbReference type="ChEBI" id="CHEBI:57288"/>
        <dbReference type="ChEBI" id="CHEBI:133384"/>
        <dbReference type="ChEBI" id="CHEBI:133385"/>
        <dbReference type="EC" id="2.3.1.258"/>
    </reaction>
</comment>
<dbReference type="SUPFAM" id="SSF55729">
    <property type="entry name" value="Acyl-CoA N-acyltransferases (Nat)"/>
    <property type="match status" value="1"/>
</dbReference>
<evidence type="ECO:0000256" key="14">
    <source>
        <dbReference type="SAM" id="Phobius"/>
    </source>
</evidence>
<evidence type="ECO:0000256" key="3">
    <source>
        <dbReference type="ARBA" id="ARBA00023315"/>
    </source>
</evidence>
<evidence type="ECO:0000256" key="10">
    <source>
        <dbReference type="ARBA" id="ARBA00049002"/>
    </source>
</evidence>
<evidence type="ECO:0000313" key="16">
    <source>
        <dbReference type="Proteomes" id="UP000035681"/>
    </source>
</evidence>
<feature type="domain" description="N-acetyltransferase" evidence="15">
    <location>
        <begin position="255"/>
        <end position="417"/>
    </location>
</feature>
<dbReference type="GO" id="GO:0003677">
    <property type="term" value="F:DNA binding"/>
    <property type="evidence" value="ECO:0007669"/>
    <property type="project" value="UniProtKB-KW"/>
</dbReference>
<evidence type="ECO:0000256" key="8">
    <source>
        <dbReference type="ARBA" id="ARBA00048618"/>
    </source>
</evidence>
<dbReference type="PANTHER" id="PTHR42919">
    <property type="entry name" value="N-ALPHA-ACETYLTRANSFERASE"/>
    <property type="match status" value="1"/>
</dbReference>
<dbReference type="GO" id="GO:0120518">
    <property type="term" value="F:protein N-terminal-methionine acetyltransferase activity"/>
    <property type="evidence" value="ECO:0007669"/>
    <property type="project" value="UniProtKB-EC"/>
</dbReference>
<evidence type="ECO:0000256" key="7">
    <source>
        <dbReference type="ARBA" id="ARBA00048490"/>
    </source>
</evidence>
<evidence type="ECO:0000259" key="15">
    <source>
        <dbReference type="PROSITE" id="PS51186"/>
    </source>
</evidence>
<evidence type="ECO:0000256" key="2">
    <source>
        <dbReference type="ARBA" id="ARBA00023125"/>
    </source>
</evidence>
<dbReference type="CDD" id="cd04301">
    <property type="entry name" value="NAT_SF"/>
    <property type="match status" value="1"/>
</dbReference>
<evidence type="ECO:0000256" key="6">
    <source>
        <dbReference type="ARBA" id="ARBA00048335"/>
    </source>
</evidence>
<keyword evidence="3" id="KW-0012">Acyltransferase</keyword>